<dbReference type="GeneID" id="27349983"/>
<dbReference type="AlphaFoldDB" id="A0A0D2C3T7"/>
<protein>
    <submittedName>
        <fullName evidence="1">Uncharacterized protein</fullName>
    </submittedName>
</protein>
<evidence type="ECO:0000313" key="1">
    <source>
        <dbReference type="EMBL" id="KIW25125.1"/>
    </source>
</evidence>
<proteinExistence type="predicted"/>
<dbReference type="Proteomes" id="UP000054466">
    <property type="component" value="Unassembled WGS sequence"/>
</dbReference>
<keyword evidence="2" id="KW-1185">Reference proteome</keyword>
<reference evidence="1 2" key="1">
    <citation type="submission" date="2015-01" db="EMBL/GenBank/DDBJ databases">
        <title>The Genome Sequence of Cladophialophora immunda CBS83496.</title>
        <authorList>
            <consortium name="The Broad Institute Genomics Platform"/>
            <person name="Cuomo C."/>
            <person name="de Hoog S."/>
            <person name="Gorbushina A."/>
            <person name="Stielow B."/>
            <person name="Teixiera M."/>
            <person name="Abouelleil A."/>
            <person name="Chapman S.B."/>
            <person name="Priest M."/>
            <person name="Young S.K."/>
            <person name="Wortman J."/>
            <person name="Nusbaum C."/>
            <person name="Birren B."/>
        </authorList>
    </citation>
    <scope>NUCLEOTIDE SEQUENCE [LARGE SCALE GENOMIC DNA]</scope>
    <source>
        <strain evidence="1 2">CBS 83496</strain>
    </source>
</reference>
<gene>
    <name evidence="1" type="ORF">PV07_10789</name>
</gene>
<sequence length="281" mass="30858">MALEKLRQRTTDRIMRNQRSLILQTLAAALLSSQVRVSATSTVSPNVYIVTPHTSQTIPMLHVLLANTISDSQAAIELLKPVRLLQYFDLAGLAESLGEISQDLFQRAHVTNKTTPAELYRRALPRDIVLIQGLAQTVSATHRRSGLVQSNALLGDMMRNTTQISRISRDVLVLVEVALEIGAAYDLQSRQEGAKARKVHATIQLESTFVGSSGETLRLYSGHESLARTLEAALDCIVVAHDGFGRVKESRRPNESGEQVVEVVKDRVGDLMGVWGLWKGG</sequence>
<dbReference type="OrthoDB" id="4344093at2759"/>
<organism evidence="1 2">
    <name type="scientific">Cladophialophora immunda</name>
    <dbReference type="NCBI Taxonomy" id="569365"/>
    <lineage>
        <taxon>Eukaryota</taxon>
        <taxon>Fungi</taxon>
        <taxon>Dikarya</taxon>
        <taxon>Ascomycota</taxon>
        <taxon>Pezizomycotina</taxon>
        <taxon>Eurotiomycetes</taxon>
        <taxon>Chaetothyriomycetidae</taxon>
        <taxon>Chaetothyriales</taxon>
        <taxon>Herpotrichiellaceae</taxon>
        <taxon>Cladophialophora</taxon>
    </lineage>
</organism>
<dbReference type="HOGENOM" id="CLU_069650_0_0_1"/>
<dbReference type="STRING" id="569365.A0A0D2C3T7"/>
<dbReference type="EMBL" id="KN847045">
    <property type="protein sequence ID" value="KIW25125.1"/>
    <property type="molecule type" value="Genomic_DNA"/>
</dbReference>
<dbReference type="VEuPathDB" id="FungiDB:PV07_10789"/>
<dbReference type="RefSeq" id="XP_016245341.1">
    <property type="nucleotide sequence ID" value="XM_016398150.1"/>
</dbReference>
<name>A0A0D2C3T7_9EURO</name>
<accession>A0A0D2C3T7</accession>
<evidence type="ECO:0000313" key="2">
    <source>
        <dbReference type="Proteomes" id="UP000054466"/>
    </source>
</evidence>